<organism evidence="2 3">
    <name type="scientific">Hydrocarboniphaga daqingensis</name>
    <dbReference type="NCBI Taxonomy" id="490188"/>
    <lineage>
        <taxon>Bacteria</taxon>
        <taxon>Pseudomonadati</taxon>
        <taxon>Pseudomonadota</taxon>
        <taxon>Gammaproteobacteria</taxon>
        <taxon>Nevskiales</taxon>
        <taxon>Nevskiaceae</taxon>
        <taxon>Hydrocarboniphaga</taxon>
    </lineage>
</organism>
<protein>
    <submittedName>
        <fullName evidence="2">Uncharacterized protein</fullName>
    </submittedName>
</protein>
<evidence type="ECO:0000313" key="2">
    <source>
        <dbReference type="EMBL" id="SHG49940.1"/>
    </source>
</evidence>
<evidence type="ECO:0000256" key="1">
    <source>
        <dbReference type="SAM" id="MobiDB-lite"/>
    </source>
</evidence>
<feature type="compositionally biased region" description="Polar residues" evidence="1">
    <location>
        <begin position="89"/>
        <end position="99"/>
    </location>
</feature>
<accession>A0A1M5KBE4</accession>
<keyword evidence="3" id="KW-1185">Reference proteome</keyword>
<gene>
    <name evidence="2" type="ORF">SAMN04488068_0456</name>
</gene>
<proteinExistence type="predicted"/>
<dbReference type="AlphaFoldDB" id="A0A1M5KBE4"/>
<evidence type="ECO:0000313" key="3">
    <source>
        <dbReference type="Proteomes" id="UP000199758"/>
    </source>
</evidence>
<dbReference type="EMBL" id="FQWZ01000001">
    <property type="protein sequence ID" value="SHG49940.1"/>
    <property type="molecule type" value="Genomic_DNA"/>
</dbReference>
<sequence>MTKQRTPLERAAGKLILAVQQQWDAELGEPSAGVSEEVMHNSHDLLSSAKDGSLQSVLRGSSVTDFLGKAWVRAHPQVQPAIKAFEEQMANSGHAQPTVQADGPASGGSAA</sequence>
<dbReference type="Proteomes" id="UP000199758">
    <property type="component" value="Unassembled WGS sequence"/>
</dbReference>
<name>A0A1M5KBE4_9GAMM</name>
<reference evidence="2 3" key="1">
    <citation type="submission" date="2016-11" db="EMBL/GenBank/DDBJ databases">
        <authorList>
            <person name="Jaros S."/>
            <person name="Januszkiewicz K."/>
            <person name="Wedrychowicz H."/>
        </authorList>
    </citation>
    <scope>NUCLEOTIDE SEQUENCE [LARGE SCALE GENOMIC DNA]</scope>
    <source>
        <strain evidence="2 3">CGMCC 1.7049</strain>
    </source>
</reference>
<feature type="region of interest" description="Disordered" evidence="1">
    <location>
        <begin position="87"/>
        <end position="111"/>
    </location>
</feature>